<organism evidence="2 3">
    <name type="scientific">Paroceanicella profunda</name>
    <dbReference type="NCBI Taxonomy" id="2579971"/>
    <lineage>
        <taxon>Bacteria</taxon>
        <taxon>Pseudomonadati</taxon>
        <taxon>Pseudomonadota</taxon>
        <taxon>Alphaproteobacteria</taxon>
        <taxon>Rhodobacterales</taxon>
        <taxon>Paracoccaceae</taxon>
        <taxon>Paroceanicella</taxon>
    </lineage>
</organism>
<dbReference type="AlphaFoldDB" id="A0A5B8FWN9"/>
<keyword evidence="1" id="KW-0472">Membrane</keyword>
<keyword evidence="3" id="KW-1185">Reference proteome</keyword>
<name>A0A5B8FWN9_9RHOB</name>
<protein>
    <submittedName>
        <fullName evidence="2">Uncharacterized protein</fullName>
    </submittedName>
</protein>
<dbReference type="RefSeq" id="WP_138577497.1">
    <property type="nucleotide sequence ID" value="NZ_CP040818.1"/>
</dbReference>
<keyword evidence="1" id="KW-1133">Transmembrane helix</keyword>
<proteinExistence type="predicted"/>
<dbReference type="Proteomes" id="UP000305888">
    <property type="component" value="Chromosome"/>
</dbReference>
<dbReference type="OrthoDB" id="10011147at2"/>
<evidence type="ECO:0000313" key="2">
    <source>
        <dbReference type="EMBL" id="QDL90919.1"/>
    </source>
</evidence>
<accession>A0A5B8FWN9</accession>
<gene>
    <name evidence="2" type="ORF">FDP22_03425</name>
</gene>
<evidence type="ECO:0000313" key="3">
    <source>
        <dbReference type="Proteomes" id="UP000305888"/>
    </source>
</evidence>
<reference evidence="2 3" key="1">
    <citation type="submission" date="2019-06" db="EMBL/GenBank/DDBJ databases">
        <title>Genome sequence of Rhodobacteraceae bacterium D4M1.</title>
        <authorList>
            <person name="Cao J."/>
        </authorList>
    </citation>
    <scope>NUCLEOTIDE SEQUENCE [LARGE SCALE GENOMIC DNA]</scope>
    <source>
        <strain evidence="2 3">D4M1</strain>
    </source>
</reference>
<sequence>MPVIALCLALIFVLPPLARTWRGLGFLTLAALVPAGMMAWDAVTATDAMGRGMSTGLAIVAAIMALAGASARLLSLAAERAGQPRPRSLWIEAGIFLICAGGLTGLAAANIL</sequence>
<dbReference type="KEGG" id="ppru:FDP22_03425"/>
<feature type="transmembrane region" description="Helical" evidence="1">
    <location>
        <begin position="89"/>
        <end position="111"/>
    </location>
</feature>
<keyword evidence="1" id="KW-0812">Transmembrane</keyword>
<dbReference type="EMBL" id="CP040818">
    <property type="protein sequence ID" value="QDL90919.1"/>
    <property type="molecule type" value="Genomic_DNA"/>
</dbReference>
<feature type="transmembrane region" description="Helical" evidence="1">
    <location>
        <begin position="57"/>
        <end position="77"/>
    </location>
</feature>
<evidence type="ECO:0000256" key="1">
    <source>
        <dbReference type="SAM" id="Phobius"/>
    </source>
</evidence>